<dbReference type="PROSITE" id="PS00626">
    <property type="entry name" value="RCC1_2"/>
    <property type="match status" value="1"/>
</dbReference>
<accession>A0A1Y3B8E6</accession>
<comment type="caution">
    <text evidence="2">The sequence shown here is derived from an EMBL/GenBank/DDBJ whole genome shotgun (WGS) entry which is preliminary data.</text>
</comment>
<dbReference type="SUPFAM" id="SSF50985">
    <property type="entry name" value="RCC1/BLIP-II"/>
    <property type="match status" value="1"/>
</dbReference>
<reference evidence="2 3" key="1">
    <citation type="submission" date="2017-03" db="EMBL/GenBank/DDBJ databases">
        <title>Genome Survey of Euroglyphus maynei.</title>
        <authorList>
            <person name="Arlian L.G."/>
            <person name="Morgan M.S."/>
            <person name="Rider S.D."/>
        </authorList>
    </citation>
    <scope>NUCLEOTIDE SEQUENCE [LARGE SCALE GENOMIC DNA]</scope>
    <source>
        <strain evidence="2">Arlian Lab</strain>
        <tissue evidence="2">Whole body</tissue>
    </source>
</reference>
<dbReference type="Proteomes" id="UP000194236">
    <property type="component" value="Unassembled WGS sequence"/>
</dbReference>
<dbReference type="PRINTS" id="PR00633">
    <property type="entry name" value="RCCNDNSATION"/>
</dbReference>
<dbReference type="Gene3D" id="2.130.10.30">
    <property type="entry name" value="Regulator of chromosome condensation 1/beta-lactamase-inhibitor protein II"/>
    <property type="match status" value="1"/>
</dbReference>
<name>A0A1Y3B8E6_EURMA</name>
<dbReference type="EMBL" id="MUJZ01034224">
    <property type="protein sequence ID" value="OTF77119.1"/>
    <property type="molecule type" value="Genomic_DNA"/>
</dbReference>
<dbReference type="InterPro" id="IPR009091">
    <property type="entry name" value="RCC1/BLIP-II"/>
</dbReference>
<dbReference type="InterPro" id="IPR051553">
    <property type="entry name" value="Ran_GTPase-activating"/>
</dbReference>
<protein>
    <submittedName>
        <fullName evidence="2">Uncharacterized protein</fullName>
    </submittedName>
</protein>
<evidence type="ECO:0000313" key="2">
    <source>
        <dbReference type="EMBL" id="OTF77119.1"/>
    </source>
</evidence>
<organism evidence="2 3">
    <name type="scientific">Euroglyphus maynei</name>
    <name type="common">Mayne's house dust mite</name>
    <dbReference type="NCBI Taxonomy" id="6958"/>
    <lineage>
        <taxon>Eukaryota</taxon>
        <taxon>Metazoa</taxon>
        <taxon>Ecdysozoa</taxon>
        <taxon>Arthropoda</taxon>
        <taxon>Chelicerata</taxon>
        <taxon>Arachnida</taxon>
        <taxon>Acari</taxon>
        <taxon>Acariformes</taxon>
        <taxon>Sarcoptiformes</taxon>
        <taxon>Astigmata</taxon>
        <taxon>Psoroptidia</taxon>
        <taxon>Analgoidea</taxon>
        <taxon>Pyroglyphidae</taxon>
        <taxon>Pyroglyphinae</taxon>
        <taxon>Euroglyphus</taxon>
    </lineage>
</organism>
<dbReference type="PANTHER" id="PTHR45982">
    <property type="entry name" value="REGULATOR OF CHROMOSOME CONDENSATION"/>
    <property type="match status" value="1"/>
</dbReference>
<feature type="repeat" description="RCC1" evidence="1">
    <location>
        <begin position="145"/>
        <end position="194"/>
    </location>
</feature>
<dbReference type="AlphaFoldDB" id="A0A1Y3B8E6"/>
<dbReference type="OrthoDB" id="6498074at2759"/>
<dbReference type="Pfam" id="PF13540">
    <property type="entry name" value="RCC1_2"/>
    <property type="match status" value="1"/>
</dbReference>
<evidence type="ECO:0000313" key="3">
    <source>
        <dbReference type="Proteomes" id="UP000194236"/>
    </source>
</evidence>
<dbReference type="PROSITE" id="PS50012">
    <property type="entry name" value="RCC1_3"/>
    <property type="match status" value="1"/>
</dbReference>
<dbReference type="PANTHER" id="PTHR45982:SF1">
    <property type="entry name" value="REGULATOR OF CHROMOSOME CONDENSATION"/>
    <property type="match status" value="1"/>
</dbReference>
<gene>
    <name evidence="2" type="ORF">BLA29_010215</name>
</gene>
<evidence type="ECO:0000256" key="1">
    <source>
        <dbReference type="PROSITE-ProRule" id="PRU00235"/>
    </source>
</evidence>
<proteinExistence type="predicted"/>
<keyword evidence="3" id="KW-1185">Reference proteome</keyword>
<sequence>MAKFYPTTLHHWNEKIFDNLTDSNFGNLGRYLFFLYDGESDEESFIIVTYDWRTFVYGRRVCSWLSLTHEKKSVREIQEMKYRKLKQIDWGENFFVILTENGDAYMASCKNSKWKTRQSLKPLSPYRFNMIACGCDHILLLRDDGKLFTMGDNEYDQLGEQYLASSFITMVDTRLSNVKRIFCGSYYSIAVMDNHEK</sequence>
<dbReference type="InterPro" id="IPR000408">
    <property type="entry name" value="Reg_chr_condens"/>
</dbReference>